<reference evidence="8" key="1">
    <citation type="submission" date="2020-03" db="EMBL/GenBank/DDBJ databases">
        <title>Complete genome sequence of sulfur-oxidizing bacterium skT11.</title>
        <authorList>
            <person name="Kanda M."/>
            <person name="Kojima H."/>
            <person name="Fukui M."/>
        </authorList>
    </citation>
    <scope>NUCLEOTIDE SEQUENCE [LARGE SCALE GENOMIC DNA]</scope>
    <source>
        <strain evidence="8">skT11</strain>
    </source>
</reference>
<keyword evidence="4 6" id="KW-1133">Transmembrane helix</keyword>
<gene>
    <name evidence="7" type="ORF">SKTS_23780</name>
</gene>
<evidence type="ECO:0000256" key="2">
    <source>
        <dbReference type="ARBA" id="ARBA00007165"/>
    </source>
</evidence>
<dbReference type="AlphaFoldDB" id="A0A6F8VEW9"/>
<dbReference type="PROSITE" id="PS50895">
    <property type="entry name" value="SURF1"/>
    <property type="match status" value="1"/>
</dbReference>
<keyword evidence="5 6" id="KW-0472">Membrane</keyword>
<sequence>MMASYRFRPKLLQTLATLMLLPLLGQLGLWQWHKADAKRALQHRVDAVAHAPLKRIGPAQVSADSLRGHRVLLRGHFEADRQILLDNQIHGEQAGYRVLTPLRIAGGDVRVLVDRGWVPLGRSRDAPPTAEPPGNIVEVSGTLWEPARPRFFAPTPASAADKVWESVDLARFAAQVPYPLERFVVRLDAGAPGCYACDLPRPDEKVAMHLGYAVQWFGMAGVLLVFYLYAGIQREGSDGNGT</sequence>
<name>A0A6F8VEW9_9PROT</name>
<dbReference type="PANTHER" id="PTHR23427">
    <property type="entry name" value="SURFEIT LOCUS PROTEIN"/>
    <property type="match status" value="1"/>
</dbReference>
<keyword evidence="8" id="KW-1185">Reference proteome</keyword>
<keyword evidence="3 6" id="KW-0812">Transmembrane</keyword>
<comment type="caution">
    <text evidence="6">Lacks conserved residue(s) required for the propagation of feature annotation.</text>
</comment>
<evidence type="ECO:0000256" key="5">
    <source>
        <dbReference type="ARBA" id="ARBA00023136"/>
    </source>
</evidence>
<dbReference type="InterPro" id="IPR045214">
    <property type="entry name" value="Surf1/Surf4"/>
</dbReference>
<evidence type="ECO:0000256" key="3">
    <source>
        <dbReference type="ARBA" id="ARBA00022692"/>
    </source>
</evidence>
<comment type="similarity">
    <text evidence="2 6">Belongs to the SURF1 family.</text>
</comment>
<dbReference type="CDD" id="cd06662">
    <property type="entry name" value="SURF1"/>
    <property type="match status" value="1"/>
</dbReference>
<protein>
    <recommendedName>
        <fullName evidence="6">SURF1-like protein</fullName>
    </recommendedName>
</protein>
<dbReference type="KEGG" id="slac:SKTS_23780"/>
<evidence type="ECO:0000313" key="7">
    <source>
        <dbReference type="EMBL" id="BCB27492.1"/>
    </source>
</evidence>
<dbReference type="PANTHER" id="PTHR23427:SF2">
    <property type="entry name" value="SURFEIT LOCUS PROTEIN 1"/>
    <property type="match status" value="1"/>
</dbReference>
<organism evidence="7 8">
    <name type="scientific">Sulfurimicrobium lacus</name>
    <dbReference type="NCBI Taxonomy" id="2715678"/>
    <lineage>
        <taxon>Bacteria</taxon>
        <taxon>Pseudomonadati</taxon>
        <taxon>Pseudomonadota</taxon>
        <taxon>Betaproteobacteria</taxon>
        <taxon>Nitrosomonadales</taxon>
        <taxon>Sulfuricellaceae</taxon>
        <taxon>Sulfurimicrobium</taxon>
    </lineage>
</organism>
<evidence type="ECO:0000313" key="8">
    <source>
        <dbReference type="Proteomes" id="UP000502260"/>
    </source>
</evidence>
<dbReference type="Proteomes" id="UP000502260">
    <property type="component" value="Chromosome"/>
</dbReference>
<evidence type="ECO:0000256" key="1">
    <source>
        <dbReference type="ARBA" id="ARBA00004370"/>
    </source>
</evidence>
<evidence type="ECO:0000256" key="4">
    <source>
        <dbReference type="ARBA" id="ARBA00022989"/>
    </source>
</evidence>
<proteinExistence type="inferred from homology"/>
<dbReference type="EMBL" id="AP022853">
    <property type="protein sequence ID" value="BCB27492.1"/>
    <property type="molecule type" value="Genomic_DNA"/>
</dbReference>
<comment type="subcellular location">
    <subcellularLocation>
        <location evidence="6">Cell membrane</location>
        <topology evidence="6">Multi-pass membrane protein</topology>
    </subcellularLocation>
    <subcellularLocation>
        <location evidence="1">Membrane</location>
    </subcellularLocation>
</comment>
<dbReference type="RefSeq" id="WP_173065204.1">
    <property type="nucleotide sequence ID" value="NZ_AP022853.1"/>
</dbReference>
<dbReference type="Pfam" id="PF02104">
    <property type="entry name" value="SURF1"/>
    <property type="match status" value="1"/>
</dbReference>
<dbReference type="GO" id="GO:0005886">
    <property type="term" value="C:plasma membrane"/>
    <property type="evidence" value="ECO:0007669"/>
    <property type="project" value="UniProtKB-SubCell"/>
</dbReference>
<keyword evidence="6" id="KW-1003">Cell membrane</keyword>
<dbReference type="InterPro" id="IPR002994">
    <property type="entry name" value="Surf1/Shy1"/>
</dbReference>
<feature type="transmembrane region" description="Helical" evidence="6">
    <location>
        <begin position="210"/>
        <end position="230"/>
    </location>
</feature>
<accession>A0A6F8VEW9</accession>
<evidence type="ECO:0000256" key="6">
    <source>
        <dbReference type="RuleBase" id="RU363076"/>
    </source>
</evidence>